<protein>
    <submittedName>
        <fullName evidence="3">Uncharacterized protein DUF4834</fullName>
    </submittedName>
</protein>
<keyword evidence="2" id="KW-0472">Membrane</keyword>
<reference evidence="3 4" key="1">
    <citation type="submission" date="2019-07" db="EMBL/GenBank/DDBJ databases">
        <title>Genomic Encyclopedia of Archaeal and Bacterial Type Strains, Phase II (KMG-II): from individual species to whole genera.</title>
        <authorList>
            <person name="Goeker M."/>
        </authorList>
    </citation>
    <scope>NUCLEOTIDE SEQUENCE [LARGE SCALE GENOMIC DNA]</scope>
    <source>
        <strain evidence="3 4">DSM 18850</strain>
    </source>
</reference>
<evidence type="ECO:0000256" key="1">
    <source>
        <dbReference type="SAM" id="MobiDB-lite"/>
    </source>
</evidence>
<evidence type="ECO:0000313" key="3">
    <source>
        <dbReference type="EMBL" id="TYP98589.1"/>
    </source>
</evidence>
<proteinExistence type="predicted"/>
<keyword evidence="4" id="KW-1185">Reference proteome</keyword>
<dbReference type="Pfam" id="PF16118">
    <property type="entry name" value="DUF4834"/>
    <property type="match status" value="1"/>
</dbReference>
<accession>A0A5S5DVD4</accession>
<feature type="compositionally biased region" description="Basic and acidic residues" evidence="1">
    <location>
        <begin position="70"/>
        <end position="88"/>
    </location>
</feature>
<gene>
    <name evidence="3" type="ORF">BC792_101247</name>
</gene>
<name>A0A5S5DVD4_9SPHI</name>
<dbReference type="InterPro" id="IPR032272">
    <property type="entry name" value="DUF4834"/>
</dbReference>
<feature type="region of interest" description="Disordered" evidence="1">
    <location>
        <begin position="60"/>
        <end position="105"/>
    </location>
</feature>
<sequence>MELIKFIAIFFIAFYGLKYLFRLLMPFAIRKMTERLMDKAQQSAGGQRRYQYTNTANPFDEFKQTSSQSHRKDGEVRVEYVPQEDARQRKGPQTAGEFVDFEEIK</sequence>
<dbReference type="Proteomes" id="UP000325105">
    <property type="component" value="Unassembled WGS sequence"/>
</dbReference>
<comment type="caution">
    <text evidence="3">The sequence shown here is derived from an EMBL/GenBank/DDBJ whole genome shotgun (WGS) entry which is preliminary data.</text>
</comment>
<keyword evidence="2" id="KW-0812">Transmembrane</keyword>
<evidence type="ECO:0000256" key="2">
    <source>
        <dbReference type="SAM" id="Phobius"/>
    </source>
</evidence>
<keyword evidence="2" id="KW-1133">Transmembrane helix</keyword>
<feature type="transmembrane region" description="Helical" evidence="2">
    <location>
        <begin position="6"/>
        <end position="29"/>
    </location>
</feature>
<dbReference type="RefSeq" id="WP_148907147.1">
    <property type="nucleotide sequence ID" value="NZ_VNHX01000001.1"/>
</dbReference>
<dbReference type="AlphaFoldDB" id="A0A5S5DVD4"/>
<evidence type="ECO:0000313" key="4">
    <source>
        <dbReference type="Proteomes" id="UP000325105"/>
    </source>
</evidence>
<dbReference type="OrthoDB" id="799376at2"/>
<organism evidence="3 4">
    <name type="scientific">Sphingobacterium allocomposti</name>
    <dbReference type="NCBI Taxonomy" id="415956"/>
    <lineage>
        <taxon>Bacteria</taxon>
        <taxon>Pseudomonadati</taxon>
        <taxon>Bacteroidota</taxon>
        <taxon>Sphingobacteriia</taxon>
        <taxon>Sphingobacteriales</taxon>
        <taxon>Sphingobacteriaceae</taxon>
        <taxon>Sphingobacterium</taxon>
    </lineage>
</organism>
<dbReference type="EMBL" id="VNHX01000001">
    <property type="protein sequence ID" value="TYP98589.1"/>
    <property type="molecule type" value="Genomic_DNA"/>
</dbReference>